<dbReference type="PANTHER" id="PTHR44688:SF16">
    <property type="entry name" value="DNA-BINDING TRANSCRIPTIONAL ACTIVATOR DEVR_DOSR"/>
    <property type="match status" value="1"/>
</dbReference>
<dbReference type="CDD" id="cd06170">
    <property type="entry name" value="LuxR_C_like"/>
    <property type="match status" value="1"/>
</dbReference>
<keyword evidence="1" id="KW-0805">Transcription regulation</keyword>
<evidence type="ECO:0000259" key="4">
    <source>
        <dbReference type="PROSITE" id="PS50043"/>
    </source>
</evidence>
<accession>A0ABW4FPZ1</accession>
<dbReference type="RefSeq" id="WP_343980367.1">
    <property type="nucleotide sequence ID" value="NZ_BAAAJG010000012.1"/>
</dbReference>
<evidence type="ECO:0000256" key="3">
    <source>
        <dbReference type="ARBA" id="ARBA00023163"/>
    </source>
</evidence>
<keyword evidence="2" id="KW-0238">DNA-binding</keyword>
<gene>
    <name evidence="5" type="ORF">ACFSCY_21465</name>
</gene>
<keyword evidence="3" id="KW-0804">Transcription</keyword>
<dbReference type="Pfam" id="PF00196">
    <property type="entry name" value="GerE"/>
    <property type="match status" value="1"/>
</dbReference>
<evidence type="ECO:0000256" key="2">
    <source>
        <dbReference type="ARBA" id="ARBA00023125"/>
    </source>
</evidence>
<sequence length="228" mass="24815">MHLVPAPPRVVLLGPVDLAVTATVVALQAQGLNAERLSTVDPPLVLKRLTGSAPGILLIDIDKWKVASTVRTAVASGWTVIVLGGDADRERVAGAIAAGAAAWVPKSASFTRLLGFVRSATTAEPLMRDEERADWLALHRSTQAVVSDQVQRLEQLSSREREVLLHLVEGHRASEICVMLYLSISTVRTHIRSILCKLDVNSQAQAVEVYTQTVRLWPRYAASPKRYA</sequence>
<dbReference type="PRINTS" id="PR00038">
    <property type="entry name" value="HTHLUXR"/>
</dbReference>
<comment type="caution">
    <text evidence="5">The sequence shown here is derived from an EMBL/GenBank/DDBJ whole genome shotgun (WGS) entry which is preliminary data.</text>
</comment>
<dbReference type="EMBL" id="JBHUCP010000017">
    <property type="protein sequence ID" value="MFD1532004.1"/>
    <property type="molecule type" value="Genomic_DNA"/>
</dbReference>
<proteinExistence type="predicted"/>
<organism evidence="5 6">
    <name type="scientific">Pseudonocardia aurantiaca</name>
    <dbReference type="NCBI Taxonomy" id="75290"/>
    <lineage>
        <taxon>Bacteria</taxon>
        <taxon>Bacillati</taxon>
        <taxon>Actinomycetota</taxon>
        <taxon>Actinomycetes</taxon>
        <taxon>Pseudonocardiales</taxon>
        <taxon>Pseudonocardiaceae</taxon>
        <taxon>Pseudonocardia</taxon>
    </lineage>
</organism>
<feature type="domain" description="HTH luxR-type" evidence="4">
    <location>
        <begin position="149"/>
        <end position="214"/>
    </location>
</feature>
<evidence type="ECO:0000313" key="6">
    <source>
        <dbReference type="Proteomes" id="UP001597145"/>
    </source>
</evidence>
<name>A0ABW4FPZ1_9PSEU</name>
<dbReference type="SUPFAM" id="SSF52172">
    <property type="entry name" value="CheY-like"/>
    <property type="match status" value="1"/>
</dbReference>
<dbReference type="Proteomes" id="UP001597145">
    <property type="component" value="Unassembled WGS sequence"/>
</dbReference>
<dbReference type="PANTHER" id="PTHR44688">
    <property type="entry name" value="DNA-BINDING TRANSCRIPTIONAL ACTIVATOR DEVR_DOSR"/>
    <property type="match status" value="1"/>
</dbReference>
<dbReference type="Gene3D" id="3.40.50.2300">
    <property type="match status" value="1"/>
</dbReference>
<evidence type="ECO:0000256" key="1">
    <source>
        <dbReference type="ARBA" id="ARBA00023015"/>
    </source>
</evidence>
<dbReference type="SUPFAM" id="SSF46894">
    <property type="entry name" value="C-terminal effector domain of the bipartite response regulators"/>
    <property type="match status" value="1"/>
</dbReference>
<reference evidence="6" key="1">
    <citation type="journal article" date="2019" name="Int. J. Syst. Evol. Microbiol.">
        <title>The Global Catalogue of Microorganisms (GCM) 10K type strain sequencing project: providing services to taxonomists for standard genome sequencing and annotation.</title>
        <authorList>
            <consortium name="The Broad Institute Genomics Platform"/>
            <consortium name="The Broad Institute Genome Sequencing Center for Infectious Disease"/>
            <person name="Wu L."/>
            <person name="Ma J."/>
        </authorList>
    </citation>
    <scope>NUCLEOTIDE SEQUENCE [LARGE SCALE GENOMIC DNA]</scope>
    <source>
        <strain evidence="6">JCM 12165</strain>
    </source>
</reference>
<dbReference type="InterPro" id="IPR016032">
    <property type="entry name" value="Sig_transdc_resp-reg_C-effctor"/>
</dbReference>
<dbReference type="InterPro" id="IPR011006">
    <property type="entry name" value="CheY-like_superfamily"/>
</dbReference>
<keyword evidence="6" id="KW-1185">Reference proteome</keyword>
<evidence type="ECO:0000313" key="5">
    <source>
        <dbReference type="EMBL" id="MFD1532004.1"/>
    </source>
</evidence>
<dbReference type="SMART" id="SM00421">
    <property type="entry name" value="HTH_LUXR"/>
    <property type="match status" value="1"/>
</dbReference>
<dbReference type="PROSITE" id="PS50043">
    <property type="entry name" value="HTH_LUXR_2"/>
    <property type="match status" value="1"/>
</dbReference>
<protein>
    <submittedName>
        <fullName evidence="5">Response regulator transcription factor</fullName>
    </submittedName>
</protein>
<dbReference type="InterPro" id="IPR000792">
    <property type="entry name" value="Tscrpt_reg_LuxR_C"/>
</dbReference>